<gene>
    <name evidence="4" type="ORF">SAMN05216257_101685</name>
</gene>
<dbReference type="CDD" id="cd14727">
    <property type="entry name" value="ChanN-like"/>
    <property type="match status" value="1"/>
</dbReference>
<dbReference type="SUPFAM" id="SSF159501">
    <property type="entry name" value="EreA/ChaN-like"/>
    <property type="match status" value="1"/>
</dbReference>
<dbReference type="OrthoDB" id="9795827at2"/>
<name>A0A1G8ZD93_9RHOB</name>
<feature type="signal peptide" evidence="2">
    <location>
        <begin position="1"/>
        <end position="20"/>
    </location>
</feature>
<evidence type="ECO:0000256" key="1">
    <source>
        <dbReference type="SAM" id="MobiDB-lite"/>
    </source>
</evidence>
<protein>
    <submittedName>
        <fullName evidence="4">Uncharacterized iron-regulated protein</fullName>
    </submittedName>
</protein>
<dbReference type="Proteomes" id="UP000199328">
    <property type="component" value="Unassembled WGS sequence"/>
</dbReference>
<organism evidence="4 5">
    <name type="scientific">Meinhardsimonia xiamenensis</name>
    <dbReference type="NCBI Taxonomy" id="990712"/>
    <lineage>
        <taxon>Bacteria</taxon>
        <taxon>Pseudomonadati</taxon>
        <taxon>Pseudomonadota</taxon>
        <taxon>Alphaproteobacteria</taxon>
        <taxon>Rhodobacterales</taxon>
        <taxon>Paracoccaceae</taxon>
        <taxon>Meinhardsimonia</taxon>
    </lineage>
</organism>
<dbReference type="STRING" id="990712.SAMN05216257_101685"/>
<evidence type="ECO:0000313" key="4">
    <source>
        <dbReference type="EMBL" id="SDK13082.1"/>
    </source>
</evidence>
<feature type="chain" id="PRO_5011649726" evidence="2">
    <location>
        <begin position="21"/>
        <end position="274"/>
    </location>
</feature>
<keyword evidence="5" id="KW-1185">Reference proteome</keyword>
<evidence type="ECO:0000256" key="2">
    <source>
        <dbReference type="SAM" id="SignalP"/>
    </source>
</evidence>
<dbReference type="Pfam" id="PF04187">
    <property type="entry name" value="Cofac_haem_bdg"/>
    <property type="match status" value="1"/>
</dbReference>
<keyword evidence="2" id="KW-0732">Signal</keyword>
<sequence length="274" mass="29195">MRRALAGLTLALAALAPVEARQITAEELASLPPADVVIVGEVHDNPVHHVNQATVIAALRPRALVFEMLTDAQARRLTPELVDTPEPLDALLGWSAAGWPDIRIYLPVFRAGRGLPVFGGAVPREAARRAVREGAAAVLGDSAALFGLDEPLAAEEQALREAEQAEAHCNALPEDLLPGMVAAQRLRDAALARAVIAAMTETGGPVVVITGNGHARRDRGVPLMLARAAPELTVLSIGQLEAPPEEGETPPFDLWLVTPPHPRPDPCEELRRRQ</sequence>
<dbReference type="Gene3D" id="3.40.50.11550">
    <property type="match status" value="2"/>
</dbReference>
<evidence type="ECO:0000259" key="3">
    <source>
        <dbReference type="Pfam" id="PF04187"/>
    </source>
</evidence>
<dbReference type="RefSeq" id="WP_092498109.1">
    <property type="nucleotide sequence ID" value="NZ_FNFV01000001.1"/>
</dbReference>
<accession>A0A1G8ZD93</accession>
<proteinExistence type="predicted"/>
<dbReference type="EMBL" id="FNFV01000001">
    <property type="protein sequence ID" value="SDK13082.1"/>
    <property type="molecule type" value="Genomic_DNA"/>
</dbReference>
<dbReference type="InterPro" id="IPR007314">
    <property type="entry name" value="Cofac_haem-bd_dom"/>
</dbReference>
<dbReference type="AlphaFoldDB" id="A0A1G8ZD93"/>
<feature type="compositionally biased region" description="Basic and acidic residues" evidence="1">
    <location>
        <begin position="262"/>
        <end position="274"/>
    </location>
</feature>
<feature type="domain" description="Haem-binding uptake Tiki superfamily ChaN" evidence="3">
    <location>
        <begin position="29"/>
        <end position="224"/>
    </location>
</feature>
<evidence type="ECO:0000313" key="5">
    <source>
        <dbReference type="Proteomes" id="UP000199328"/>
    </source>
</evidence>
<feature type="region of interest" description="Disordered" evidence="1">
    <location>
        <begin position="242"/>
        <end position="274"/>
    </location>
</feature>
<reference evidence="5" key="1">
    <citation type="submission" date="2016-10" db="EMBL/GenBank/DDBJ databases">
        <authorList>
            <person name="Varghese N."/>
            <person name="Submissions S."/>
        </authorList>
    </citation>
    <scope>NUCLEOTIDE SEQUENCE [LARGE SCALE GENOMIC DNA]</scope>
    <source>
        <strain evidence="5">CGMCC 1.10789</strain>
    </source>
</reference>